<evidence type="ECO:0000313" key="1">
    <source>
        <dbReference type="EMBL" id="TBU09336.1"/>
    </source>
</evidence>
<reference evidence="1 2" key="1">
    <citation type="submission" date="2017-12" db="EMBL/GenBank/DDBJ databases">
        <authorList>
            <person name="Pombert J.-F."/>
            <person name="Haag K.L."/>
            <person name="Ebert D."/>
        </authorList>
    </citation>
    <scope>NUCLEOTIDE SEQUENCE [LARGE SCALE GENOMIC DNA]</scope>
    <source>
        <strain evidence="1">BE-OM-2</strain>
    </source>
</reference>
<dbReference type="VEuPathDB" id="MicrosporidiaDB:CWI39_1200p0010"/>
<proteinExistence type="predicted"/>
<accession>A0A4Q9LN10</accession>
<keyword evidence="2" id="KW-1185">Reference proteome</keyword>
<name>A0A4Q9LN10_9MICR</name>
<dbReference type="AlphaFoldDB" id="A0A4Q9LN10"/>
<organism evidence="1 2">
    <name type="scientific">Hamiltosporidium magnivora</name>
    <dbReference type="NCBI Taxonomy" id="148818"/>
    <lineage>
        <taxon>Eukaryota</taxon>
        <taxon>Fungi</taxon>
        <taxon>Fungi incertae sedis</taxon>
        <taxon>Microsporidia</taxon>
        <taxon>Dubosqiidae</taxon>
        <taxon>Hamiltosporidium</taxon>
    </lineage>
</organism>
<dbReference type="Proteomes" id="UP000291404">
    <property type="component" value="Unassembled WGS sequence"/>
</dbReference>
<gene>
    <name evidence="1" type="ORF">CWI36_0039p0060</name>
</gene>
<sequence length="117" mass="14065">MILIVLRFKYIAEGSLYILDCILDEGLEIPPFSQYRPEKHTAIKLKYEIRDGMKFFYFYDQDGIILYENYKVSCILYTLKLLLELEGLYEKSRYIYFENIKAVRDMDGIFSYLKSHI</sequence>
<dbReference type="EMBL" id="PITI01000039">
    <property type="protein sequence ID" value="TBU09336.1"/>
    <property type="molecule type" value="Genomic_DNA"/>
</dbReference>
<dbReference type="VEuPathDB" id="MicrosporidiaDB:CWI36_0039p0060"/>
<evidence type="ECO:0000313" key="2">
    <source>
        <dbReference type="Proteomes" id="UP000291404"/>
    </source>
</evidence>
<protein>
    <submittedName>
        <fullName evidence="1">Uncharacterized protein</fullName>
    </submittedName>
</protein>
<comment type="caution">
    <text evidence="1">The sequence shown here is derived from an EMBL/GenBank/DDBJ whole genome shotgun (WGS) entry which is preliminary data.</text>
</comment>